<accession>A0AAV1ZUN1</accession>
<evidence type="ECO:0000313" key="2">
    <source>
        <dbReference type="EMBL" id="CAL1275432.1"/>
    </source>
</evidence>
<evidence type="ECO:0000256" key="1">
    <source>
        <dbReference type="SAM" id="Phobius"/>
    </source>
</evidence>
<reference evidence="2 3" key="1">
    <citation type="submission" date="2024-04" db="EMBL/GenBank/DDBJ databases">
        <authorList>
            <person name="Rising A."/>
            <person name="Reimegard J."/>
            <person name="Sonavane S."/>
            <person name="Akerstrom W."/>
            <person name="Nylinder S."/>
            <person name="Hedman E."/>
            <person name="Kallberg Y."/>
        </authorList>
    </citation>
    <scope>NUCLEOTIDE SEQUENCE [LARGE SCALE GENOMIC DNA]</scope>
</reference>
<gene>
    <name evidence="2" type="ORF">LARSCL_LOCUS8065</name>
</gene>
<keyword evidence="1" id="KW-0812">Transmembrane</keyword>
<dbReference type="Proteomes" id="UP001497382">
    <property type="component" value="Unassembled WGS sequence"/>
</dbReference>
<evidence type="ECO:0000313" key="3">
    <source>
        <dbReference type="Proteomes" id="UP001497382"/>
    </source>
</evidence>
<keyword evidence="1" id="KW-1133">Transmembrane helix</keyword>
<protein>
    <submittedName>
        <fullName evidence="2">Uncharacterized protein</fullName>
    </submittedName>
</protein>
<comment type="caution">
    <text evidence="2">The sequence shown here is derived from an EMBL/GenBank/DDBJ whole genome shotgun (WGS) entry which is preliminary data.</text>
</comment>
<proteinExistence type="predicted"/>
<dbReference type="EMBL" id="CAXIEN010000084">
    <property type="protein sequence ID" value="CAL1275432.1"/>
    <property type="molecule type" value="Genomic_DNA"/>
</dbReference>
<dbReference type="AlphaFoldDB" id="A0AAV1ZUN1"/>
<sequence length="56" mass="6280">MIFSAENLKMEDSQTTEKIPVIGLKGAGLWSFCAIFFILVCFCSECIKIYLGLENL</sequence>
<feature type="transmembrane region" description="Helical" evidence="1">
    <location>
        <begin position="29"/>
        <end position="51"/>
    </location>
</feature>
<name>A0AAV1ZUN1_9ARAC</name>
<keyword evidence="1" id="KW-0472">Membrane</keyword>
<organism evidence="2 3">
    <name type="scientific">Larinioides sclopetarius</name>
    <dbReference type="NCBI Taxonomy" id="280406"/>
    <lineage>
        <taxon>Eukaryota</taxon>
        <taxon>Metazoa</taxon>
        <taxon>Ecdysozoa</taxon>
        <taxon>Arthropoda</taxon>
        <taxon>Chelicerata</taxon>
        <taxon>Arachnida</taxon>
        <taxon>Araneae</taxon>
        <taxon>Araneomorphae</taxon>
        <taxon>Entelegynae</taxon>
        <taxon>Araneoidea</taxon>
        <taxon>Araneidae</taxon>
        <taxon>Larinioides</taxon>
    </lineage>
</organism>
<keyword evidence="3" id="KW-1185">Reference proteome</keyword>